<keyword evidence="3" id="KW-1185">Reference proteome</keyword>
<dbReference type="Proteomes" id="UP000305539">
    <property type="component" value="Unassembled WGS sequence"/>
</dbReference>
<evidence type="ECO:0000313" key="2">
    <source>
        <dbReference type="EMBL" id="TKC82659.1"/>
    </source>
</evidence>
<sequence>MQYVFVYGTLRAGEINDIGRAAARHGIAEPRFIGAAAVSGQLYDFGNYPGLVPYEVAASVRGDVYQIDSALVPVLDEIEEVYPGVEGLFRARQAMVAVDGREYACLFYPVAPGAAAGRLRIESGDWVEYRIARDALASVEERKYGS</sequence>
<evidence type="ECO:0000313" key="3">
    <source>
        <dbReference type="Proteomes" id="UP000305539"/>
    </source>
</evidence>
<evidence type="ECO:0000259" key="1">
    <source>
        <dbReference type="Pfam" id="PF06094"/>
    </source>
</evidence>
<proteinExistence type="predicted"/>
<accession>A0A4U1HMX2</accession>
<dbReference type="InterPro" id="IPR036568">
    <property type="entry name" value="GGCT-like_sf"/>
</dbReference>
<dbReference type="RefSeq" id="WP_136898094.1">
    <property type="nucleotide sequence ID" value="NZ_SWJE01000016.1"/>
</dbReference>
<dbReference type="Pfam" id="PF06094">
    <property type="entry name" value="GGACT"/>
    <property type="match status" value="1"/>
</dbReference>
<dbReference type="EMBL" id="SWJE01000016">
    <property type="protein sequence ID" value="TKC82659.1"/>
    <property type="molecule type" value="Genomic_DNA"/>
</dbReference>
<gene>
    <name evidence="2" type="ORF">FAZ69_26685</name>
</gene>
<keyword evidence="2" id="KW-0808">Transferase</keyword>
<dbReference type="GO" id="GO:0016740">
    <property type="term" value="F:transferase activity"/>
    <property type="evidence" value="ECO:0007669"/>
    <property type="project" value="UniProtKB-KW"/>
</dbReference>
<dbReference type="CDD" id="cd06661">
    <property type="entry name" value="GGCT_like"/>
    <property type="match status" value="1"/>
</dbReference>
<dbReference type="AlphaFoldDB" id="A0A4U1HMX2"/>
<dbReference type="InterPro" id="IPR013024">
    <property type="entry name" value="GGCT-like"/>
</dbReference>
<dbReference type="OrthoDB" id="8538589at2"/>
<name>A0A4U1HMX2_9BURK</name>
<organism evidence="2 3">
    <name type="scientific">Trinickia terrae</name>
    <dbReference type="NCBI Taxonomy" id="2571161"/>
    <lineage>
        <taxon>Bacteria</taxon>
        <taxon>Pseudomonadati</taxon>
        <taxon>Pseudomonadota</taxon>
        <taxon>Betaproteobacteria</taxon>
        <taxon>Burkholderiales</taxon>
        <taxon>Burkholderiaceae</taxon>
        <taxon>Trinickia</taxon>
    </lineage>
</organism>
<comment type="caution">
    <text evidence="2">The sequence shown here is derived from an EMBL/GenBank/DDBJ whole genome shotgun (WGS) entry which is preliminary data.</text>
</comment>
<dbReference type="Gene3D" id="3.10.490.10">
    <property type="entry name" value="Gamma-glutamyl cyclotransferase-like"/>
    <property type="match status" value="1"/>
</dbReference>
<reference evidence="2 3" key="1">
    <citation type="submission" date="2019-04" db="EMBL/GenBank/DDBJ databases">
        <title>Trinickia sp. 7GSK02, isolated from subtropical forest soil.</title>
        <authorList>
            <person name="Gao Z.-H."/>
            <person name="Qiu L.-H."/>
        </authorList>
    </citation>
    <scope>NUCLEOTIDE SEQUENCE [LARGE SCALE GENOMIC DNA]</scope>
    <source>
        <strain evidence="2 3">7GSK02</strain>
    </source>
</reference>
<feature type="domain" description="Gamma-glutamylcyclotransferase AIG2-like" evidence="1">
    <location>
        <begin position="4"/>
        <end position="127"/>
    </location>
</feature>
<dbReference type="SUPFAM" id="SSF110857">
    <property type="entry name" value="Gamma-glutamyl cyclotransferase-like"/>
    <property type="match status" value="1"/>
</dbReference>
<dbReference type="InterPro" id="IPR009288">
    <property type="entry name" value="AIG2-like_dom"/>
</dbReference>
<protein>
    <submittedName>
        <fullName evidence="2">Gamma-glutamylcyclotransferase</fullName>
    </submittedName>
</protein>